<dbReference type="Proteomes" id="UP000198145">
    <property type="component" value="Unassembled WGS sequence"/>
</dbReference>
<dbReference type="Pfam" id="PF13671">
    <property type="entry name" value="AAA_33"/>
    <property type="match status" value="1"/>
</dbReference>
<accession>A0A246F9F7</accession>
<evidence type="ECO:0000313" key="1">
    <source>
        <dbReference type="EMBL" id="OWP50962.1"/>
    </source>
</evidence>
<gene>
    <name evidence="1" type="ORF">CEG18_08795</name>
</gene>
<dbReference type="SUPFAM" id="SSF52540">
    <property type="entry name" value="P-loop containing nucleoside triphosphate hydrolases"/>
    <property type="match status" value="1"/>
</dbReference>
<dbReference type="AlphaFoldDB" id="A0A246F9F7"/>
<keyword evidence="1" id="KW-0132">Cell division</keyword>
<dbReference type="EMBL" id="NJBA01000003">
    <property type="protein sequence ID" value="OWP50962.1"/>
    <property type="molecule type" value="Genomic_DNA"/>
</dbReference>
<dbReference type="RefSeq" id="WP_088417160.1">
    <property type="nucleotide sequence ID" value="NZ_NJBA01000003.1"/>
</dbReference>
<dbReference type="InterPro" id="IPR027417">
    <property type="entry name" value="P-loop_NTPase"/>
</dbReference>
<sequence>MSTQTGTLHLLCGKAASGKSCLARELAEAPGTVMLAEEQWLAELFPWGISNPDDYQLYARRVRKVMGPHVVGLLRAGTSVVLDIPANTLADRRWLIDLAQQAGAAHCLHFLDVDPATCRNRLLARHAIAPLAAPLDPAGYEALNRYFVAPRPEEKLQVQRHGA</sequence>
<name>A0A246F9F7_PSENT</name>
<proteinExistence type="predicted"/>
<dbReference type="STRING" id="46680.GCA_000807755_00470"/>
<comment type="caution">
    <text evidence="1">The sequence shown here is derived from an EMBL/GenBank/DDBJ whole genome shotgun (WGS) entry which is preliminary data.</text>
</comment>
<dbReference type="GO" id="GO:0051301">
    <property type="term" value="P:cell division"/>
    <property type="evidence" value="ECO:0007669"/>
    <property type="project" value="UniProtKB-KW"/>
</dbReference>
<reference evidence="1 2" key="1">
    <citation type="submission" date="2017-06" db="EMBL/GenBank/DDBJ databases">
        <title>Draft genome of Pseudomonas nitroreducens DF05.</title>
        <authorList>
            <person name="Iyer R."/>
        </authorList>
    </citation>
    <scope>NUCLEOTIDE SEQUENCE [LARGE SCALE GENOMIC DNA]</scope>
    <source>
        <strain evidence="1 2">DF05</strain>
    </source>
</reference>
<protein>
    <submittedName>
        <fullName evidence="1">Cell division protein ZipA</fullName>
    </submittedName>
</protein>
<keyword evidence="1" id="KW-0131">Cell cycle</keyword>
<dbReference type="Gene3D" id="3.40.50.300">
    <property type="entry name" value="P-loop containing nucleotide triphosphate hydrolases"/>
    <property type="match status" value="1"/>
</dbReference>
<organism evidence="1 2">
    <name type="scientific">Pseudomonas nitroreducens</name>
    <dbReference type="NCBI Taxonomy" id="46680"/>
    <lineage>
        <taxon>Bacteria</taxon>
        <taxon>Pseudomonadati</taxon>
        <taxon>Pseudomonadota</taxon>
        <taxon>Gammaproteobacteria</taxon>
        <taxon>Pseudomonadales</taxon>
        <taxon>Pseudomonadaceae</taxon>
        <taxon>Pseudomonas</taxon>
    </lineage>
</organism>
<dbReference type="eggNOG" id="COG0645">
    <property type="taxonomic scope" value="Bacteria"/>
</dbReference>
<evidence type="ECO:0000313" key="2">
    <source>
        <dbReference type="Proteomes" id="UP000198145"/>
    </source>
</evidence>